<name>A0A921MZ60_9FIRM</name>
<evidence type="ECO:0000313" key="1">
    <source>
        <dbReference type="EMBL" id="HJG95745.1"/>
    </source>
</evidence>
<reference evidence="1" key="1">
    <citation type="journal article" date="2021" name="PeerJ">
        <title>Extensive microbial diversity within the chicken gut microbiome revealed by metagenomics and culture.</title>
        <authorList>
            <person name="Gilroy R."/>
            <person name="Ravi A."/>
            <person name="Getino M."/>
            <person name="Pursley I."/>
            <person name="Horton D.L."/>
            <person name="Alikhan N.F."/>
            <person name="Baker D."/>
            <person name="Gharbi K."/>
            <person name="Hall N."/>
            <person name="Watson M."/>
            <person name="Adriaenssens E.M."/>
            <person name="Foster-Nyarko E."/>
            <person name="Jarju S."/>
            <person name="Secka A."/>
            <person name="Antonio M."/>
            <person name="Oren A."/>
            <person name="Chaudhuri R.R."/>
            <person name="La Ragione R."/>
            <person name="Hildebrand F."/>
            <person name="Pallen M.J."/>
        </authorList>
    </citation>
    <scope>NUCLEOTIDE SEQUENCE</scope>
    <source>
        <strain evidence="1">1277</strain>
    </source>
</reference>
<evidence type="ECO:0000313" key="2">
    <source>
        <dbReference type="Proteomes" id="UP000776700"/>
    </source>
</evidence>
<dbReference type="Proteomes" id="UP000776700">
    <property type="component" value="Unassembled WGS sequence"/>
</dbReference>
<comment type="caution">
    <text evidence="1">The sequence shown here is derived from an EMBL/GenBank/DDBJ whole genome shotgun (WGS) entry which is preliminary data.</text>
</comment>
<reference evidence="1" key="2">
    <citation type="submission" date="2021-09" db="EMBL/GenBank/DDBJ databases">
        <authorList>
            <person name="Gilroy R."/>
        </authorList>
    </citation>
    <scope>NUCLEOTIDE SEQUENCE</scope>
    <source>
        <strain evidence="1">1277</strain>
    </source>
</reference>
<dbReference type="AlphaFoldDB" id="A0A921MZ60"/>
<gene>
    <name evidence="1" type="ORF">K8V90_01430</name>
</gene>
<sequence length="47" mass="5558">MKRKTKVKTKVWKDIDEVVKASTIPKKLKWYEREMIIVPKGGKASRQ</sequence>
<protein>
    <submittedName>
        <fullName evidence="1">Uncharacterized protein</fullName>
    </submittedName>
</protein>
<organism evidence="1 2">
    <name type="scientific">Romboutsia timonensis</name>
    <dbReference type="NCBI Taxonomy" id="1776391"/>
    <lineage>
        <taxon>Bacteria</taxon>
        <taxon>Bacillati</taxon>
        <taxon>Bacillota</taxon>
        <taxon>Clostridia</taxon>
        <taxon>Peptostreptococcales</taxon>
        <taxon>Peptostreptococcaceae</taxon>
        <taxon>Romboutsia</taxon>
    </lineage>
</organism>
<dbReference type="EMBL" id="DYUB01000053">
    <property type="protein sequence ID" value="HJG95745.1"/>
    <property type="molecule type" value="Genomic_DNA"/>
</dbReference>
<accession>A0A921MZ60</accession>
<proteinExistence type="predicted"/>